<keyword evidence="2" id="KW-1133">Transmembrane helix</keyword>
<dbReference type="InterPro" id="IPR032364">
    <property type="entry name" value="GramPos_pilinD1_N"/>
</dbReference>
<feature type="compositionally biased region" description="Pro residues" evidence="1">
    <location>
        <begin position="179"/>
        <end position="199"/>
    </location>
</feature>
<dbReference type="Proteomes" id="UP001247542">
    <property type="component" value="Unassembled WGS sequence"/>
</dbReference>
<gene>
    <name evidence="5" type="ORF">QS713_00255</name>
</gene>
<dbReference type="Gene3D" id="2.60.40.10">
    <property type="entry name" value="Immunoglobulins"/>
    <property type="match status" value="1"/>
</dbReference>
<keyword evidence="2" id="KW-0472">Membrane</keyword>
<feature type="compositionally biased region" description="Basic and acidic residues" evidence="1">
    <location>
        <begin position="201"/>
        <end position="211"/>
    </location>
</feature>
<evidence type="ECO:0000259" key="4">
    <source>
        <dbReference type="Pfam" id="PF16555"/>
    </source>
</evidence>
<accession>A0ABU3I7Z3</accession>
<reference evidence="5 6" key="1">
    <citation type="submission" date="2023-06" db="EMBL/GenBank/DDBJ databases">
        <title>Draft genome sequence of Gleimia hominis type strain CCUG 57540T.</title>
        <authorList>
            <person name="Salva-Serra F."/>
            <person name="Cardew S."/>
            <person name="Jensie Markopoulos S."/>
            <person name="Ohlen M."/>
            <person name="Inganas E."/>
            <person name="Svensson-Stadler L."/>
            <person name="Moore E.R.B."/>
        </authorList>
    </citation>
    <scope>NUCLEOTIDE SEQUENCE [LARGE SCALE GENOMIC DNA]</scope>
    <source>
        <strain evidence="5 6">CCUG 57540</strain>
    </source>
</reference>
<proteinExistence type="predicted"/>
<dbReference type="EMBL" id="JASXSX010000001">
    <property type="protein sequence ID" value="MDT3766508.1"/>
    <property type="molecule type" value="Genomic_DNA"/>
</dbReference>
<name>A0ABU3I7Z3_9ACTO</name>
<organism evidence="5 6">
    <name type="scientific">Gleimia hominis</name>
    <dbReference type="NCBI Taxonomy" id="595468"/>
    <lineage>
        <taxon>Bacteria</taxon>
        <taxon>Bacillati</taxon>
        <taxon>Actinomycetota</taxon>
        <taxon>Actinomycetes</taxon>
        <taxon>Actinomycetales</taxon>
        <taxon>Actinomycetaceae</taxon>
        <taxon>Gleimia</taxon>
    </lineage>
</organism>
<feature type="chain" id="PRO_5046196360" evidence="3">
    <location>
        <begin position="29"/>
        <end position="246"/>
    </location>
</feature>
<feature type="transmembrane region" description="Helical" evidence="2">
    <location>
        <begin position="217"/>
        <end position="237"/>
    </location>
</feature>
<evidence type="ECO:0000256" key="1">
    <source>
        <dbReference type="SAM" id="MobiDB-lite"/>
    </source>
</evidence>
<dbReference type="InterPro" id="IPR013783">
    <property type="entry name" value="Ig-like_fold"/>
</dbReference>
<evidence type="ECO:0000313" key="5">
    <source>
        <dbReference type="EMBL" id="MDT3766508.1"/>
    </source>
</evidence>
<evidence type="ECO:0000256" key="3">
    <source>
        <dbReference type="SAM" id="SignalP"/>
    </source>
</evidence>
<feature type="region of interest" description="Disordered" evidence="1">
    <location>
        <begin position="172"/>
        <end position="211"/>
    </location>
</feature>
<keyword evidence="3" id="KW-0732">Signal</keyword>
<feature type="domain" description="Gram-positive pilin subunit D1 N-terminal" evidence="4">
    <location>
        <begin position="65"/>
        <end position="174"/>
    </location>
</feature>
<evidence type="ECO:0000313" key="6">
    <source>
        <dbReference type="Proteomes" id="UP001247542"/>
    </source>
</evidence>
<keyword evidence="6" id="KW-1185">Reference proteome</keyword>
<dbReference type="Pfam" id="PF16555">
    <property type="entry name" value="GramPos_pilinD1"/>
    <property type="match status" value="1"/>
</dbReference>
<keyword evidence="2" id="KW-0812">Transmembrane</keyword>
<protein>
    <submittedName>
        <fullName evidence="5">Pilin N-terminal domain-containing protein</fullName>
    </submittedName>
</protein>
<evidence type="ECO:0000256" key="2">
    <source>
        <dbReference type="SAM" id="Phobius"/>
    </source>
</evidence>
<sequence length="246" mass="26647">MNTLRNRILAGVAAILVTLFGVNAGAWATIGGDPNPNDLATIDHSRDGSLEIQRTADNPYNDNATRWTTNVAGIKYSIARVSGLELNKENWDTIRKLTPETAQKHGLENTREGVTNSEGKVTFYGLEPAVYLVKEVVAENAPKEYEPTMPFVLTVPTWNDATNEWVYHISVTPKRAPEQPTPEPTTPPVKPSPSKPAKPAPTDKPHKSDNHLVRTGAAVLGIGLLAASAIGFGLLLAGKRREKDAQ</sequence>
<dbReference type="RefSeq" id="WP_313271477.1">
    <property type="nucleotide sequence ID" value="NZ_JASXSX010000001.1"/>
</dbReference>
<comment type="caution">
    <text evidence="5">The sequence shown here is derived from an EMBL/GenBank/DDBJ whole genome shotgun (WGS) entry which is preliminary data.</text>
</comment>
<feature type="signal peptide" evidence="3">
    <location>
        <begin position="1"/>
        <end position="28"/>
    </location>
</feature>